<proteinExistence type="predicted"/>
<dbReference type="CDD" id="cd00161">
    <property type="entry name" value="beta-trefoil_Ricin-like"/>
    <property type="match status" value="1"/>
</dbReference>
<dbReference type="PROSITE" id="PS50231">
    <property type="entry name" value="RICIN_B_LECTIN"/>
    <property type="match status" value="1"/>
</dbReference>
<dbReference type="Gene3D" id="2.80.10.50">
    <property type="match status" value="1"/>
</dbReference>
<dbReference type="Pfam" id="PF14200">
    <property type="entry name" value="RicinB_lectin_2"/>
    <property type="match status" value="1"/>
</dbReference>
<protein>
    <submittedName>
        <fullName evidence="3">RICIN domain-containing protein</fullName>
    </submittedName>
</protein>
<organism evidence="3 4">
    <name type="scientific">Gemmata algarum</name>
    <dbReference type="NCBI Taxonomy" id="2975278"/>
    <lineage>
        <taxon>Bacteria</taxon>
        <taxon>Pseudomonadati</taxon>
        <taxon>Planctomycetota</taxon>
        <taxon>Planctomycetia</taxon>
        <taxon>Gemmatales</taxon>
        <taxon>Gemmataceae</taxon>
        <taxon>Gemmata</taxon>
    </lineage>
</organism>
<feature type="domain" description="Ricin B lectin" evidence="2">
    <location>
        <begin position="22"/>
        <end position="156"/>
    </location>
</feature>
<dbReference type="Proteomes" id="UP001272242">
    <property type="component" value="Unassembled WGS sequence"/>
</dbReference>
<dbReference type="InterPro" id="IPR035992">
    <property type="entry name" value="Ricin_B-like_lectins"/>
</dbReference>
<sequence length="159" mass="17368">MLRSLCALAACGLLAVPALAADEKVRIVNVETGKVLAVVDDSDEAGARAALAKADPANKAQQWEVKKDGKAFALVNVKSGKALDVFEASKDEGVAIIVWDAKDEDADNQRWSWEEKDAERRITSKSSELVLDIDDEGRIIQKKADPKAKKQLWKIEPVK</sequence>
<dbReference type="RefSeq" id="WP_261189077.1">
    <property type="nucleotide sequence ID" value="NZ_JAXBLV010000188.1"/>
</dbReference>
<evidence type="ECO:0000313" key="4">
    <source>
        <dbReference type="Proteomes" id="UP001272242"/>
    </source>
</evidence>
<feature type="chain" id="PRO_5045292918" evidence="1">
    <location>
        <begin position="21"/>
        <end position="159"/>
    </location>
</feature>
<gene>
    <name evidence="3" type="ORF">R5W23_002266</name>
</gene>
<dbReference type="InterPro" id="IPR000772">
    <property type="entry name" value="Ricin_B_lectin"/>
</dbReference>
<feature type="signal peptide" evidence="1">
    <location>
        <begin position="1"/>
        <end position="20"/>
    </location>
</feature>
<keyword evidence="1" id="KW-0732">Signal</keyword>
<reference evidence="4" key="1">
    <citation type="journal article" date="2023" name="Mar. Drugs">
        <title>Gemmata algarum, a Novel Planctomycete Isolated from an Algal Mat, Displays Antimicrobial Activity.</title>
        <authorList>
            <person name="Kumar G."/>
            <person name="Kallscheuer N."/>
            <person name="Kashif M."/>
            <person name="Ahamad S."/>
            <person name="Jagadeeshwari U."/>
            <person name="Pannikurungottu S."/>
            <person name="Haufschild T."/>
            <person name="Kabuu M."/>
            <person name="Sasikala C."/>
            <person name="Jogler C."/>
            <person name="Ramana C."/>
        </authorList>
    </citation>
    <scope>NUCLEOTIDE SEQUENCE [LARGE SCALE GENOMIC DNA]</scope>
    <source>
        <strain evidence="4">JC673</strain>
    </source>
</reference>
<dbReference type="SMART" id="SM00458">
    <property type="entry name" value="RICIN"/>
    <property type="match status" value="1"/>
</dbReference>
<accession>A0ABU5F1K4</accession>
<keyword evidence="4" id="KW-1185">Reference proteome</keyword>
<name>A0ABU5F1K4_9BACT</name>
<comment type="caution">
    <text evidence="3">The sequence shown here is derived from an EMBL/GenBank/DDBJ whole genome shotgun (WGS) entry which is preliminary data.</text>
</comment>
<evidence type="ECO:0000256" key="1">
    <source>
        <dbReference type="SAM" id="SignalP"/>
    </source>
</evidence>
<evidence type="ECO:0000259" key="2">
    <source>
        <dbReference type="SMART" id="SM00458"/>
    </source>
</evidence>
<evidence type="ECO:0000313" key="3">
    <source>
        <dbReference type="EMBL" id="MDY3561008.1"/>
    </source>
</evidence>
<dbReference type="SUPFAM" id="SSF50370">
    <property type="entry name" value="Ricin B-like lectins"/>
    <property type="match status" value="1"/>
</dbReference>
<dbReference type="EMBL" id="JAXBLV010000188">
    <property type="protein sequence ID" value="MDY3561008.1"/>
    <property type="molecule type" value="Genomic_DNA"/>
</dbReference>